<dbReference type="InterPro" id="IPR042178">
    <property type="entry name" value="Serpin_sf_1"/>
</dbReference>
<evidence type="ECO:0000313" key="4">
    <source>
        <dbReference type="EMBL" id="CAF4336381.1"/>
    </source>
</evidence>
<dbReference type="GO" id="GO:0004867">
    <property type="term" value="F:serine-type endopeptidase inhibitor activity"/>
    <property type="evidence" value="ECO:0007669"/>
    <property type="project" value="InterPro"/>
</dbReference>
<comment type="caution">
    <text evidence="4">The sequence shown here is derived from an EMBL/GenBank/DDBJ whole genome shotgun (WGS) entry which is preliminary data.</text>
</comment>
<reference evidence="4" key="1">
    <citation type="submission" date="2021-02" db="EMBL/GenBank/DDBJ databases">
        <authorList>
            <person name="Nowell W R."/>
        </authorList>
    </citation>
    <scope>NUCLEOTIDE SEQUENCE</scope>
</reference>
<dbReference type="PANTHER" id="PTHR11461">
    <property type="entry name" value="SERINE PROTEASE INHIBITOR, SERPIN"/>
    <property type="match status" value="1"/>
</dbReference>
<name>A0A8S2UHR8_9BILA</name>
<dbReference type="InterPro" id="IPR036186">
    <property type="entry name" value="Serpin_sf"/>
</dbReference>
<proteinExistence type="inferred from homology"/>
<sequence>MQIFILQSQILFIPYNSSNQTKAQYVFTVILPNRRVQLEQMEQLLTEPLFNQLQKTKKQSRHVDLYLPKFKISQQANFQQMTKTSYGVYISNIKYRAVLDVNEQGSKAAAITVVTVKAK</sequence>
<comment type="similarity">
    <text evidence="1">Belongs to the serpin family.</text>
</comment>
<dbReference type="Gene3D" id="2.30.39.10">
    <property type="entry name" value="Alpha-1-antitrypsin, domain 1"/>
    <property type="match status" value="1"/>
</dbReference>
<organism evidence="4 5">
    <name type="scientific">Didymodactylos carnosus</name>
    <dbReference type="NCBI Taxonomy" id="1234261"/>
    <lineage>
        <taxon>Eukaryota</taxon>
        <taxon>Metazoa</taxon>
        <taxon>Spiralia</taxon>
        <taxon>Gnathifera</taxon>
        <taxon>Rotifera</taxon>
        <taxon>Eurotatoria</taxon>
        <taxon>Bdelloidea</taxon>
        <taxon>Philodinida</taxon>
        <taxon>Philodinidae</taxon>
        <taxon>Didymodactylos</taxon>
    </lineage>
</organism>
<evidence type="ECO:0000256" key="1">
    <source>
        <dbReference type="ARBA" id="ARBA00009500"/>
    </source>
</evidence>
<dbReference type="Gene3D" id="3.30.497.10">
    <property type="entry name" value="Antithrombin, subunit I, domain 2"/>
    <property type="match status" value="1"/>
</dbReference>
<gene>
    <name evidence="3" type="ORF">OVA965_LOCUS39082</name>
    <name evidence="4" type="ORF">TMI583_LOCUS40342</name>
</gene>
<dbReference type="Gene3D" id="6.20.40.10">
    <property type="match status" value="1"/>
</dbReference>
<dbReference type="EMBL" id="CAJNOK010039787">
    <property type="protein sequence ID" value="CAF1547126.1"/>
    <property type="molecule type" value="Genomic_DNA"/>
</dbReference>
<accession>A0A8S2UHR8</accession>
<dbReference type="InterPro" id="IPR000215">
    <property type="entry name" value="Serpin_fam"/>
</dbReference>
<dbReference type="Proteomes" id="UP000677228">
    <property type="component" value="Unassembled WGS sequence"/>
</dbReference>
<evidence type="ECO:0000259" key="2">
    <source>
        <dbReference type="Pfam" id="PF00079"/>
    </source>
</evidence>
<dbReference type="InterPro" id="IPR023796">
    <property type="entry name" value="Serpin_dom"/>
</dbReference>
<evidence type="ECO:0000313" key="5">
    <source>
        <dbReference type="Proteomes" id="UP000682733"/>
    </source>
</evidence>
<feature type="non-terminal residue" evidence="4">
    <location>
        <position position="1"/>
    </location>
</feature>
<dbReference type="InterPro" id="IPR042185">
    <property type="entry name" value="Serpin_sf_2"/>
</dbReference>
<dbReference type="EMBL" id="CAJOBA010062201">
    <property type="protein sequence ID" value="CAF4336381.1"/>
    <property type="molecule type" value="Genomic_DNA"/>
</dbReference>
<dbReference type="Pfam" id="PF00079">
    <property type="entry name" value="Serpin"/>
    <property type="match status" value="1"/>
</dbReference>
<dbReference type="PANTHER" id="PTHR11461:SF211">
    <property type="entry name" value="GH10112P-RELATED"/>
    <property type="match status" value="1"/>
</dbReference>
<dbReference type="AlphaFoldDB" id="A0A8S2UHR8"/>
<evidence type="ECO:0000313" key="3">
    <source>
        <dbReference type="EMBL" id="CAF1547126.1"/>
    </source>
</evidence>
<feature type="domain" description="Serpin" evidence="2">
    <location>
        <begin position="7"/>
        <end position="114"/>
    </location>
</feature>
<dbReference type="Proteomes" id="UP000682733">
    <property type="component" value="Unassembled WGS sequence"/>
</dbReference>
<protein>
    <recommendedName>
        <fullName evidence="2">Serpin domain-containing protein</fullName>
    </recommendedName>
</protein>
<dbReference type="GO" id="GO:0005615">
    <property type="term" value="C:extracellular space"/>
    <property type="evidence" value="ECO:0007669"/>
    <property type="project" value="InterPro"/>
</dbReference>
<dbReference type="SUPFAM" id="SSF56574">
    <property type="entry name" value="Serpins"/>
    <property type="match status" value="1"/>
</dbReference>